<feature type="transmembrane region" description="Helical" evidence="2">
    <location>
        <begin position="174"/>
        <end position="193"/>
    </location>
</feature>
<evidence type="ECO:0000313" key="3">
    <source>
        <dbReference type="EMBL" id="PAP75824.1"/>
    </source>
</evidence>
<protein>
    <submittedName>
        <fullName evidence="3">Uncharacterized protein</fullName>
    </submittedName>
</protein>
<dbReference type="AlphaFoldDB" id="A0A271IYE6"/>
<comment type="caution">
    <text evidence="3">The sequence shown here is derived from an EMBL/GenBank/DDBJ whole genome shotgun (WGS) entry which is preliminary data.</text>
</comment>
<reference evidence="3 4" key="1">
    <citation type="submission" date="2016-11" db="EMBL/GenBank/DDBJ databases">
        <title>Study of marine rhodopsin-containing bacteria.</title>
        <authorList>
            <person name="Yoshizawa S."/>
            <person name="Kumagai Y."/>
            <person name="Kogure K."/>
        </authorList>
    </citation>
    <scope>NUCLEOTIDE SEQUENCE [LARGE SCALE GENOMIC DNA]</scope>
    <source>
        <strain evidence="3 4">SAORIC-28</strain>
    </source>
</reference>
<feature type="transmembrane region" description="Helical" evidence="2">
    <location>
        <begin position="66"/>
        <end position="86"/>
    </location>
</feature>
<name>A0A271IYE6_9BACT</name>
<feature type="transmembrane region" description="Helical" evidence="2">
    <location>
        <begin position="107"/>
        <end position="128"/>
    </location>
</feature>
<evidence type="ECO:0000313" key="4">
    <source>
        <dbReference type="Proteomes" id="UP000216339"/>
    </source>
</evidence>
<evidence type="ECO:0000256" key="2">
    <source>
        <dbReference type="SAM" id="Phobius"/>
    </source>
</evidence>
<dbReference type="RefSeq" id="WP_095509467.1">
    <property type="nucleotide sequence ID" value="NZ_MQWD01000001.1"/>
</dbReference>
<feature type="transmembrane region" description="Helical" evidence="2">
    <location>
        <begin position="148"/>
        <end position="167"/>
    </location>
</feature>
<dbReference type="EMBL" id="MQWD01000001">
    <property type="protein sequence ID" value="PAP75824.1"/>
    <property type="molecule type" value="Genomic_DNA"/>
</dbReference>
<feature type="region of interest" description="Disordered" evidence="1">
    <location>
        <begin position="1"/>
        <end position="20"/>
    </location>
</feature>
<gene>
    <name evidence="3" type="ORF">BSZ37_04885</name>
</gene>
<keyword evidence="4" id="KW-1185">Reference proteome</keyword>
<keyword evidence="2" id="KW-1133">Transmembrane helix</keyword>
<evidence type="ECO:0000256" key="1">
    <source>
        <dbReference type="SAM" id="MobiDB-lite"/>
    </source>
</evidence>
<dbReference type="Proteomes" id="UP000216339">
    <property type="component" value="Unassembled WGS sequence"/>
</dbReference>
<dbReference type="OrthoDB" id="9813033at2"/>
<accession>A0A271IYE6</accession>
<keyword evidence="2" id="KW-0812">Transmembrane</keyword>
<organism evidence="3 4">
    <name type="scientific">Rubrivirga marina</name>
    <dbReference type="NCBI Taxonomy" id="1196024"/>
    <lineage>
        <taxon>Bacteria</taxon>
        <taxon>Pseudomonadati</taxon>
        <taxon>Rhodothermota</taxon>
        <taxon>Rhodothermia</taxon>
        <taxon>Rhodothermales</taxon>
        <taxon>Rubricoccaceae</taxon>
        <taxon>Rubrivirga</taxon>
    </lineage>
</organism>
<sequence>MSRDRPALRRHEPHTAPDDAAASSLRFIRETMARTGTFTAVPGWGGVAMGVVALAASAIAARQSTVNDWLSVWTATALVGVVIGAWTTWAKARRGGAPLLSGQGRKFLLGLLPPLLVGVALTLAVYAYEVGPTGEYFARGGAADAVASYRLLPGAWLLLYGAGVASAGMFSVRLVPLLGSLFMLLGALALLAPAAWGDAFMAAGFGGLHVVFGVVVARRHGG</sequence>
<feature type="transmembrane region" description="Helical" evidence="2">
    <location>
        <begin position="199"/>
        <end position="217"/>
    </location>
</feature>
<feature type="transmembrane region" description="Helical" evidence="2">
    <location>
        <begin position="36"/>
        <end position="60"/>
    </location>
</feature>
<proteinExistence type="predicted"/>
<keyword evidence="2" id="KW-0472">Membrane</keyword>
<feature type="compositionally biased region" description="Basic and acidic residues" evidence="1">
    <location>
        <begin position="1"/>
        <end position="17"/>
    </location>
</feature>